<evidence type="ECO:0000313" key="1">
    <source>
        <dbReference type="EMBL" id="APZ43631.1"/>
    </source>
</evidence>
<evidence type="ECO:0000313" key="2">
    <source>
        <dbReference type="Proteomes" id="UP000243807"/>
    </source>
</evidence>
<name>A0A1P8UIN9_9GAMM</name>
<dbReference type="OrthoDB" id="9791200at2"/>
<organism evidence="1 2">
    <name type="scientific">Acidihalobacter ferrooxydans</name>
    <dbReference type="NCBI Taxonomy" id="1765967"/>
    <lineage>
        <taxon>Bacteria</taxon>
        <taxon>Pseudomonadati</taxon>
        <taxon>Pseudomonadota</taxon>
        <taxon>Gammaproteobacteria</taxon>
        <taxon>Chromatiales</taxon>
        <taxon>Ectothiorhodospiraceae</taxon>
        <taxon>Acidihalobacter</taxon>
    </lineage>
</organism>
<accession>A0A1P8UIN9</accession>
<dbReference type="KEGG" id="afy:BW247_11480"/>
<dbReference type="EMBL" id="CP019434">
    <property type="protein sequence ID" value="APZ43631.1"/>
    <property type="molecule type" value="Genomic_DNA"/>
</dbReference>
<protein>
    <submittedName>
        <fullName evidence="1">Uncharacterized protein</fullName>
    </submittedName>
</protein>
<gene>
    <name evidence="1" type="ORF">BW247_11480</name>
</gene>
<dbReference type="Proteomes" id="UP000243807">
    <property type="component" value="Chromosome"/>
</dbReference>
<reference evidence="1 2" key="1">
    <citation type="submission" date="2017-01" db="EMBL/GenBank/DDBJ databases">
        <title>Draft sequence of Acidihalobacter ferrooxidans strain DSM 14175 (strain V8).</title>
        <authorList>
            <person name="Khaleque H.N."/>
            <person name="Ramsay J.P."/>
            <person name="Murphy R.J.T."/>
            <person name="Kaksonen A.H."/>
            <person name="Boxall N.J."/>
            <person name="Watkin E.L.J."/>
        </authorList>
    </citation>
    <scope>NUCLEOTIDE SEQUENCE [LARGE SCALE GENOMIC DNA]</scope>
    <source>
        <strain evidence="1 2">V8</strain>
    </source>
</reference>
<dbReference type="STRING" id="1765967.BW247_11480"/>
<proteinExistence type="predicted"/>
<keyword evidence="2" id="KW-1185">Reference proteome</keyword>
<dbReference type="AlphaFoldDB" id="A0A1P8UIN9"/>
<dbReference type="RefSeq" id="WP_076837268.1">
    <property type="nucleotide sequence ID" value="NZ_CP019434.1"/>
</dbReference>
<sequence>MSPKQRGKIYVGIHNDEFGGMTPTGTIIKDAWTFGILPETETCEGWDIGRMQLLYEKTSELWEQFGYRVTNLPADMRERHERIHREAMARARASGWLPDAMIDAEEN</sequence>